<feature type="region of interest" description="Disordered" evidence="1">
    <location>
        <begin position="64"/>
        <end position="95"/>
    </location>
</feature>
<proteinExistence type="predicted"/>
<reference evidence="2 3" key="1">
    <citation type="submission" date="2022-10" db="EMBL/GenBank/DDBJ databases">
        <title>WGS assembly of Paspalum vaginatum 540-79.</title>
        <authorList>
            <person name="Sun G."/>
            <person name="Wase N."/>
            <person name="Shu S."/>
            <person name="Jenkins J."/>
            <person name="Zhou B."/>
            <person name="Torres-Rodriguez J."/>
            <person name="Chen C."/>
            <person name="Sandor L."/>
            <person name="Plott C."/>
            <person name="Yoshinga Y."/>
            <person name="Daum C."/>
            <person name="Qi P."/>
            <person name="Barry K."/>
            <person name="Lipzen A."/>
            <person name="Berry L."/>
            <person name="Pedersen C."/>
            <person name="Gottilla T."/>
            <person name="Foltz A."/>
            <person name="Yu H."/>
            <person name="O'Malley R."/>
            <person name="Zhang C."/>
            <person name="Devos K."/>
            <person name="Sigmon B."/>
            <person name="Yu B."/>
            <person name="Obata T."/>
            <person name="Schmutz J."/>
            <person name="Schnable J."/>
        </authorList>
    </citation>
    <scope>NUCLEOTIDE SEQUENCE [LARGE SCALE GENOMIC DNA]</scope>
    <source>
        <strain evidence="3">cv. 540-79</strain>
    </source>
</reference>
<keyword evidence="3" id="KW-1185">Reference proteome</keyword>
<feature type="compositionally biased region" description="Polar residues" evidence="1">
    <location>
        <begin position="116"/>
        <end position="125"/>
    </location>
</feature>
<sequence>MDVLWPTRPRGSRHRPSRCAMAHALASVAPSTARPAPLAAGRKGHAPLLILLVISYAQVVASSRPARRSINPPLPPASSGHRSSSSPSPCPRPPTSCTPPACFAGRRHDGAHAGSPLSTFVQLQPISRRRNPTPTPHPTAMPQTSTPSLFVLAVAVVAGAAAPVSPRARLHRWPASPMPLPAVACAAAPVLQPPGSAVAPRPPAIVPPRPATRCPALLLCAAAPVLA</sequence>
<evidence type="ECO:0000313" key="3">
    <source>
        <dbReference type="Proteomes" id="UP001164776"/>
    </source>
</evidence>
<dbReference type="AlphaFoldDB" id="A0A9W7XCI4"/>
<dbReference type="EMBL" id="MU629518">
    <property type="protein sequence ID" value="KAJ1256414.1"/>
    <property type="molecule type" value="Genomic_DNA"/>
</dbReference>
<evidence type="ECO:0000256" key="1">
    <source>
        <dbReference type="SAM" id="MobiDB-lite"/>
    </source>
</evidence>
<protein>
    <submittedName>
        <fullName evidence="2">Uncharacterized protein</fullName>
    </submittedName>
</protein>
<evidence type="ECO:0000313" key="2">
    <source>
        <dbReference type="EMBL" id="KAJ1256414.1"/>
    </source>
</evidence>
<name>A0A9W7XCI4_9POAL</name>
<accession>A0A9W7XCI4</accession>
<dbReference type="Proteomes" id="UP001164776">
    <property type="component" value="Unassembled WGS sequence"/>
</dbReference>
<feature type="compositionally biased region" description="Low complexity" evidence="1">
    <location>
        <begin position="77"/>
        <end position="87"/>
    </location>
</feature>
<feature type="region of interest" description="Disordered" evidence="1">
    <location>
        <begin position="113"/>
        <end position="143"/>
    </location>
</feature>
<gene>
    <name evidence="2" type="ORF">BS78_K032400</name>
</gene>
<comment type="caution">
    <text evidence="2">The sequence shown here is derived from an EMBL/GenBank/DDBJ whole genome shotgun (WGS) entry which is preliminary data.</text>
</comment>
<organism evidence="2 3">
    <name type="scientific">Paspalum vaginatum</name>
    <name type="common">seashore paspalum</name>
    <dbReference type="NCBI Taxonomy" id="158149"/>
    <lineage>
        <taxon>Eukaryota</taxon>
        <taxon>Viridiplantae</taxon>
        <taxon>Streptophyta</taxon>
        <taxon>Embryophyta</taxon>
        <taxon>Tracheophyta</taxon>
        <taxon>Spermatophyta</taxon>
        <taxon>Magnoliopsida</taxon>
        <taxon>Liliopsida</taxon>
        <taxon>Poales</taxon>
        <taxon>Poaceae</taxon>
        <taxon>PACMAD clade</taxon>
        <taxon>Panicoideae</taxon>
        <taxon>Andropogonodae</taxon>
        <taxon>Paspaleae</taxon>
        <taxon>Paspalinae</taxon>
        <taxon>Paspalum</taxon>
    </lineage>
</organism>